<dbReference type="Proteomes" id="UP001320420">
    <property type="component" value="Unassembled WGS sequence"/>
</dbReference>
<feature type="transmembrane region" description="Helical" evidence="13">
    <location>
        <begin position="267"/>
        <end position="288"/>
    </location>
</feature>
<dbReference type="GO" id="GO:0005789">
    <property type="term" value="C:endoplasmic reticulum membrane"/>
    <property type="evidence" value="ECO:0007669"/>
    <property type="project" value="UniProtKB-SubCell"/>
</dbReference>
<dbReference type="EC" id="2.4.1.-" evidence="13"/>
<dbReference type="GO" id="GO:0051751">
    <property type="term" value="F:alpha-1,4-mannosyltransferase activity"/>
    <property type="evidence" value="ECO:0007669"/>
    <property type="project" value="InterPro"/>
</dbReference>
<dbReference type="AlphaFoldDB" id="A0AAN9VB63"/>
<evidence type="ECO:0000313" key="15">
    <source>
        <dbReference type="Proteomes" id="UP001320420"/>
    </source>
</evidence>
<feature type="transmembrane region" description="Helical" evidence="13">
    <location>
        <begin position="12"/>
        <end position="28"/>
    </location>
</feature>
<evidence type="ECO:0000256" key="12">
    <source>
        <dbReference type="ARBA" id="ARBA00025399"/>
    </source>
</evidence>
<comment type="function">
    <text evidence="12 13">Mannosyltransferase involved in glycosylphosphatidylinositol-anchor biosynthesis. Transfers the first alpha-1,4-mannose to GlcN-acyl-PI during GPI precursor assembly. Required for cell wall integrity.</text>
</comment>
<evidence type="ECO:0000256" key="2">
    <source>
        <dbReference type="ARBA" id="ARBA00004687"/>
    </source>
</evidence>
<evidence type="ECO:0000256" key="3">
    <source>
        <dbReference type="ARBA" id="ARBA00011071"/>
    </source>
</evidence>
<reference evidence="14 15" key="1">
    <citation type="submission" date="2024-02" db="EMBL/GenBank/DDBJ databases">
        <title>De novo assembly and annotation of 12 fungi associated with fruit tree decline syndrome in Ontario, Canada.</title>
        <authorList>
            <person name="Sulman M."/>
            <person name="Ellouze W."/>
            <person name="Ilyukhin E."/>
        </authorList>
    </citation>
    <scope>NUCLEOTIDE SEQUENCE [LARGE SCALE GENOMIC DNA]</scope>
    <source>
        <strain evidence="14 15">M11/M66-122</strain>
    </source>
</reference>
<dbReference type="GO" id="GO:1990529">
    <property type="term" value="C:glycosylphosphatidylinositol-mannosyltransferase I complex"/>
    <property type="evidence" value="ECO:0007669"/>
    <property type="project" value="TreeGrafter"/>
</dbReference>
<evidence type="ECO:0000256" key="5">
    <source>
        <dbReference type="ARBA" id="ARBA00022502"/>
    </source>
</evidence>
<dbReference type="PANTHER" id="PTHR12886">
    <property type="entry name" value="PIG-M MANNOSYLTRANSFERASE"/>
    <property type="match status" value="1"/>
</dbReference>
<comment type="similarity">
    <text evidence="3 13">Belongs to the PIGM family.</text>
</comment>
<accession>A0AAN9VB63</accession>
<gene>
    <name evidence="14" type="primary">GPI14</name>
    <name evidence="14" type="ORF">SLS62_000924</name>
</gene>
<keyword evidence="11 13" id="KW-0472">Membrane</keyword>
<evidence type="ECO:0000256" key="9">
    <source>
        <dbReference type="ARBA" id="ARBA00022824"/>
    </source>
</evidence>
<comment type="caution">
    <text evidence="13">Lacks conserved residue(s) required for the propagation of feature annotation.</text>
</comment>
<keyword evidence="10 13" id="KW-1133">Transmembrane helix</keyword>
<dbReference type="GO" id="GO:0004376">
    <property type="term" value="F:GPI mannosyltransferase activity"/>
    <property type="evidence" value="ECO:0007669"/>
    <property type="project" value="InterPro"/>
</dbReference>
<dbReference type="GO" id="GO:0006506">
    <property type="term" value="P:GPI anchor biosynthetic process"/>
    <property type="evidence" value="ECO:0007669"/>
    <property type="project" value="UniProtKB-KW"/>
</dbReference>
<evidence type="ECO:0000256" key="4">
    <source>
        <dbReference type="ARBA" id="ARBA00013797"/>
    </source>
</evidence>
<evidence type="ECO:0000256" key="1">
    <source>
        <dbReference type="ARBA" id="ARBA00004477"/>
    </source>
</evidence>
<sequence>MASLFSRPLPLFAAAALLRAVMLVYGLWQDANSPLKYTDIDYMVFTDAARFTFSPPSLSSSSTSPFSPASPYTRETYRYTPLLAWLLWPTTIASGSSAFWFSWGKILFAVADLLAGWLLVLILRYQQQQQQQQRGVGRKGVVAPAPAPGSELKYAAIWLLNPMVATISTRGSSEGLLGVLVTALLWASLARRSAALAGALLGLGVHFKIYPFIYAPAVAWWWGDADDDDGRSSSSSDSNNKASNASAATPGGVIGRKIAGLLTPARLTLAGVSLATFLCLNAAMYALYGSPFVVHTFLHHVSRVDHRHNFSPYNVLLYLASAESPSSSSSSSSFVAGTAASAGVGGGIGIESLAFLPQLLLSTVLIPLVGARKDLPTTMLAQTFAFVTFNKVCTSQYFLWYMVLLPLYLPRSSLVRHPRRGLTALALWVAGQALWLQQGYGLEFLGHSTFVPGLWAASLAFFLVNCWILGIIIGDLEVGVKVEDKNQD</sequence>
<name>A0AAN9VB63_9PEZI</name>
<keyword evidence="6 13" id="KW-0328">Glycosyltransferase</keyword>
<proteinExistence type="inferred from homology"/>
<evidence type="ECO:0000256" key="7">
    <source>
        <dbReference type="ARBA" id="ARBA00022679"/>
    </source>
</evidence>
<dbReference type="PANTHER" id="PTHR12886:SF0">
    <property type="entry name" value="GPI MANNOSYLTRANSFERASE 1"/>
    <property type="match status" value="1"/>
</dbReference>
<dbReference type="Pfam" id="PF05007">
    <property type="entry name" value="Mannosyl_trans"/>
    <property type="match status" value="1"/>
</dbReference>
<organism evidence="14 15">
    <name type="scientific">Diatrype stigma</name>
    <dbReference type="NCBI Taxonomy" id="117547"/>
    <lineage>
        <taxon>Eukaryota</taxon>
        <taxon>Fungi</taxon>
        <taxon>Dikarya</taxon>
        <taxon>Ascomycota</taxon>
        <taxon>Pezizomycotina</taxon>
        <taxon>Sordariomycetes</taxon>
        <taxon>Xylariomycetidae</taxon>
        <taxon>Xylariales</taxon>
        <taxon>Diatrypaceae</taxon>
        <taxon>Diatrype</taxon>
    </lineage>
</organism>
<keyword evidence="9 13" id="KW-0256">Endoplasmic reticulum</keyword>
<evidence type="ECO:0000256" key="10">
    <source>
        <dbReference type="ARBA" id="ARBA00022989"/>
    </source>
</evidence>
<comment type="pathway">
    <text evidence="2 13">Glycolipid biosynthesis; glycosylphosphatidylinositol-anchor biosynthesis.</text>
</comment>
<evidence type="ECO:0000256" key="13">
    <source>
        <dbReference type="RuleBase" id="RU365064"/>
    </source>
</evidence>
<dbReference type="InterPro" id="IPR007704">
    <property type="entry name" value="PIG-M"/>
</dbReference>
<comment type="subcellular location">
    <subcellularLocation>
        <location evidence="1 13">Endoplasmic reticulum membrane</location>
        <topology evidence="1 13">Multi-pass membrane protein</topology>
    </subcellularLocation>
</comment>
<comment type="caution">
    <text evidence="14">The sequence shown here is derived from an EMBL/GenBank/DDBJ whole genome shotgun (WGS) entry which is preliminary data.</text>
</comment>
<protein>
    <recommendedName>
        <fullName evidence="4 13">GPI mannosyltransferase 1</fullName>
        <ecNumber evidence="13">2.4.1.-</ecNumber>
    </recommendedName>
    <alternativeName>
        <fullName evidence="13">GPI mannosyltransferase I</fullName>
    </alternativeName>
</protein>
<evidence type="ECO:0000256" key="11">
    <source>
        <dbReference type="ARBA" id="ARBA00023136"/>
    </source>
</evidence>
<keyword evidence="8 13" id="KW-0812">Transmembrane</keyword>
<feature type="transmembrane region" description="Helical" evidence="13">
    <location>
        <begin position="106"/>
        <end position="125"/>
    </location>
</feature>
<feature type="transmembrane region" description="Helical" evidence="13">
    <location>
        <begin position="452"/>
        <end position="473"/>
    </location>
</feature>
<keyword evidence="15" id="KW-1185">Reference proteome</keyword>
<keyword evidence="5 13" id="KW-0337">GPI-anchor biosynthesis</keyword>
<feature type="transmembrane region" description="Helical" evidence="13">
    <location>
        <begin position="82"/>
        <end position="100"/>
    </location>
</feature>
<dbReference type="EMBL" id="JAKJXP020000004">
    <property type="protein sequence ID" value="KAK7756908.1"/>
    <property type="molecule type" value="Genomic_DNA"/>
</dbReference>
<keyword evidence="7 13" id="KW-0808">Transferase</keyword>
<feature type="transmembrane region" description="Helical" evidence="13">
    <location>
        <begin position="384"/>
        <end position="409"/>
    </location>
</feature>
<evidence type="ECO:0000256" key="6">
    <source>
        <dbReference type="ARBA" id="ARBA00022676"/>
    </source>
</evidence>
<evidence type="ECO:0000313" key="14">
    <source>
        <dbReference type="EMBL" id="KAK7756908.1"/>
    </source>
</evidence>
<evidence type="ECO:0000256" key="8">
    <source>
        <dbReference type="ARBA" id="ARBA00022692"/>
    </source>
</evidence>